<accession>A0A3N2GTK0</accession>
<dbReference type="CDD" id="cd07821">
    <property type="entry name" value="PYR_PYL_RCAR_like"/>
    <property type="match status" value="1"/>
</dbReference>
<evidence type="ECO:0000313" key="2">
    <source>
        <dbReference type="Proteomes" id="UP000274843"/>
    </source>
</evidence>
<dbReference type="GeneID" id="301843707"/>
<dbReference type="EMBL" id="RKHY01000001">
    <property type="protein sequence ID" value="ROS39976.1"/>
    <property type="molecule type" value="Genomic_DNA"/>
</dbReference>
<name>A0A3N2GTK0_9PSEU</name>
<comment type="caution">
    <text evidence="1">The sequence shown here is derived from an EMBL/GenBank/DDBJ whole genome shotgun (WGS) entry which is preliminary data.</text>
</comment>
<dbReference type="AlphaFoldDB" id="A0A3N2GTK0"/>
<keyword evidence="2" id="KW-1185">Reference proteome</keyword>
<proteinExistence type="predicted"/>
<organism evidence="1 2">
    <name type="scientific">Amycolatopsis thermoflava</name>
    <dbReference type="NCBI Taxonomy" id="84480"/>
    <lineage>
        <taxon>Bacteria</taxon>
        <taxon>Bacillati</taxon>
        <taxon>Actinomycetota</taxon>
        <taxon>Actinomycetes</taxon>
        <taxon>Pseudonocardiales</taxon>
        <taxon>Pseudonocardiaceae</taxon>
        <taxon>Amycolatopsis</taxon>
        <taxon>Amycolatopsis methanolica group</taxon>
    </lineage>
</organism>
<dbReference type="SUPFAM" id="SSF55961">
    <property type="entry name" value="Bet v1-like"/>
    <property type="match status" value="1"/>
</dbReference>
<dbReference type="InterPro" id="IPR019587">
    <property type="entry name" value="Polyketide_cyclase/dehydratase"/>
</dbReference>
<reference evidence="1 2" key="1">
    <citation type="submission" date="2018-11" db="EMBL/GenBank/DDBJ databases">
        <title>Sequencing the genomes of 1000 actinobacteria strains.</title>
        <authorList>
            <person name="Klenk H.-P."/>
        </authorList>
    </citation>
    <scope>NUCLEOTIDE SEQUENCE [LARGE SCALE GENOMIC DNA]</scope>
    <source>
        <strain evidence="1 2">DSM 44348</strain>
    </source>
</reference>
<dbReference type="RefSeq" id="WP_123683770.1">
    <property type="nucleotide sequence ID" value="NZ_RKHY01000001.1"/>
</dbReference>
<dbReference type="Proteomes" id="UP000274843">
    <property type="component" value="Unassembled WGS sequence"/>
</dbReference>
<evidence type="ECO:0000313" key="1">
    <source>
        <dbReference type="EMBL" id="ROS39976.1"/>
    </source>
</evidence>
<protein>
    <submittedName>
        <fullName evidence="1">Polyketide cyclase/dehydrase/lipid transport protein</fullName>
    </submittedName>
</protein>
<gene>
    <name evidence="1" type="ORF">EDD35_2301</name>
</gene>
<sequence length="135" mass="14747">MASIRTEILIDTPLDEVWAALRDWGALHERLAPGFVTDTRLDGTDRIVTFFDGTIVREVLIDLDDDAHRLVWSVVGGPYTHHNGVAQVFADGPGRTRFVWVADLLPGDLAARTGALMEQGTAVIKETLEAQALPA</sequence>
<dbReference type="Gene3D" id="3.30.530.20">
    <property type="match status" value="1"/>
</dbReference>
<dbReference type="InterPro" id="IPR023393">
    <property type="entry name" value="START-like_dom_sf"/>
</dbReference>
<dbReference type="Pfam" id="PF10604">
    <property type="entry name" value="Polyketide_cyc2"/>
    <property type="match status" value="1"/>
</dbReference>